<feature type="transmembrane region" description="Helical" evidence="1">
    <location>
        <begin position="20"/>
        <end position="38"/>
    </location>
</feature>
<keyword evidence="1" id="KW-0812">Transmembrane</keyword>
<dbReference type="Proteomes" id="UP000298663">
    <property type="component" value="Unassembled WGS sequence"/>
</dbReference>
<accession>A0A4U5N0T7</accession>
<reference evidence="2 3" key="2">
    <citation type="journal article" date="2019" name="G3 (Bethesda)">
        <title>Hybrid Assembly of the Genome of the Entomopathogenic Nematode Steinernema carpocapsae Identifies the X-Chromosome.</title>
        <authorList>
            <person name="Serra L."/>
            <person name="Macchietto M."/>
            <person name="Macias-Munoz A."/>
            <person name="McGill C.J."/>
            <person name="Rodriguez I.M."/>
            <person name="Rodriguez B."/>
            <person name="Murad R."/>
            <person name="Mortazavi A."/>
        </authorList>
    </citation>
    <scope>NUCLEOTIDE SEQUENCE [LARGE SCALE GENOMIC DNA]</scope>
    <source>
        <strain evidence="2 3">ALL</strain>
    </source>
</reference>
<organism evidence="2 3">
    <name type="scientific">Steinernema carpocapsae</name>
    <name type="common">Entomopathogenic nematode</name>
    <dbReference type="NCBI Taxonomy" id="34508"/>
    <lineage>
        <taxon>Eukaryota</taxon>
        <taxon>Metazoa</taxon>
        <taxon>Ecdysozoa</taxon>
        <taxon>Nematoda</taxon>
        <taxon>Chromadorea</taxon>
        <taxon>Rhabditida</taxon>
        <taxon>Tylenchina</taxon>
        <taxon>Panagrolaimomorpha</taxon>
        <taxon>Strongyloidoidea</taxon>
        <taxon>Steinernematidae</taxon>
        <taxon>Steinernema</taxon>
    </lineage>
</organism>
<protein>
    <submittedName>
        <fullName evidence="2">Uncharacterized protein</fullName>
    </submittedName>
</protein>
<proteinExistence type="predicted"/>
<comment type="caution">
    <text evidence="2">The sequence shown here is derived from an EMBL/GenBank/DDBJ whole genome shotgun (WGS) entry which is preliminary data.</text>
</comment>
<dbReference type="AlphaFoldDB" id="A0A4U5N0T7"/>
<evidence type="ECO:0000256" key="1">
    <source>
        <dbReference type="SAM" id="Phobius"/>
    </source>
</evidence>
<dbReference type="OrthoDB" id="5843454at2759"/>
<reference evidence="2 3" key="1">
    <citation type="journal article" date="2015" name="Genome Biol.">
        <title>Comparative genomics of Steinernema reveals deeply conserved gene regulatory networks.</title>
        <authorList>
            <person name="Dillman A.R."/>
            <person name="Macchietto M."/>
            <person name="Porter C.F."/>
            <person name="Rogers A."/>
            <person name="Williams B."/>
            <person name="Antoshechkin I."/>
            <person name="Lee M.M."/>
            <person name="Goodwin Z."/>
            <person name="Lu X."/>
            <person name="Lewis E.E."/>
            <person name="Goodrich-Blair H."/>
            <person name="Stock S.P."/>
            <person name="Adams B.J."/>
            <person name="Sternberg P.W."/>
            <person name="Mortazavi A."/>
        </authorList>
    </citation>
    <scope>NUCLEOTIDE SEQUENCE [LARGE SCALE GENOMIC DNA]</scope>
    <source>
        <strain evidence="2 3">ALL</strain>
    </source>
</reference>
<evidence type="ECO:0000313" key="3">
    <source>
        <dbReference type="Proteomes" id="UP000298663"/>
    </source>
</evidence>
<keyword evidence="1" id="KW-0472">Membrane</keyword>
<evidence type="ECO:0000313" key="2">
    <source>
        <dbReference type="EMBL" id="TKR75957.1"/>
    </source>
</evidence>
<keyword evidence="1" id="KW-1133">Transmembrane helix</keyword>
<sequence>MAIPRWWPYKISPEDAMKKLLILVLGVGVGATVVTHYFKPLEEYERELEQGKVELLKRYKKIHDDRIAKYNSSQ</sequence>
<name>A0A4U5N0T7_STECR</name>
<gene>
    <name evidence="2" type="ORF">L596_017175</name>
</gene>
<keyword evidence="3" id="KW-1185">Reference proteome</keyword>
<dbReference type="EMBL" id="AZBU02000005">
    <property type="protein sequence ID" value="TKR75957.1"/>
    <property type="molecule type" value="Genomic_DNA"/>
</dbReference>